<accession>A0A5N6ILJ2</accession>
<protein>
    <submittedName>
        <fullName evidence="1">Uncharacterized protein</fullName>
    </submittedName>
</protein>
<reference evidence="1 2" key="1">
    <citation type="submission" date="2019-04" db="EMBL/GenBank/DDBJ databases">
        <title>Fungal friends and foes A comparative genomics study of 23 Aspergillus species from section Flavi.</title>
        <authorList>
            <consortium name="DOE Joint Genome Institute"/>
            <person name="Kjaerbolling I."/>
            <person name="Vesth T.C."/>
            <person name="Frisvad J.C."/>
            <person name="Nybo J.L."/>
            <person name="Theobald S."/>
            <person name="Kildgaard S."/>
            <person name="Petersen T.I."/>
            <person name="Kuo A."/>
            <person name="Sato A."/>
            <person name="Lyhne E.K."/>
            <person name="Kogle M.E."/>
            <person name="Wiebenga A."/>
            <person name="Kun R.S."/>
            <person name="Lubbers R.J."/>
            <person name="Makela M.R."/>
            <person name="Barry K."/>
            <person name="Chovatia M."/>
            <person name="Clum A."/>
            <person name="Daum C."/>
            <person name="Haridas S."/>
            <person name="He G."/>
            <person name="LaButti K."/>
            <person name="Lipzen A."/>
            <person name="Mondo S."/>
            <person name="Pangilinan J."/>
            <person name="Riley R."/>
            <person name="Salamov A."/>
            <person name="Simmons B.A."/>
            <person name="Magnuson J.K."/>
            <person name="Henrissat B."/>
            <person name="Mortensen U.H."/>
            <person name="Larsen T.O."/>
            <person name="De vries R.P."/>
            <person name="Grigoriev I.V."/>
            <person name="Machida M."/>
            <person name="Baker S.E."/>
            <person name="Andersen M.R."/>
        </authorList>
    </citation>
    <scope>NUCLEOTIDE SEQUENCE [LARGE SCALE GENOMIC DNA]</scope>
    <source>
        <strain evidence="1 2">CBS 117635</strain>
    </source>
</reference>
<dbReference type="AlphaFoldDB" id="A0A5N6ILJ2"/>
<organism evidence="1 2">
    <name type="scientific">Aspergillus minisclerotigenes</name>
    <dbReference type="NCBI Taxonomy" id="656917"/>
    <lineage>
        <taxon>Eukaryota</taxon>
        <taxon>Fungi</taxon>
        <taxon>Dikarya</taxon>
        <taxon>Ascomycota</taxon>
        <taxon>Pezizomycotina</taxon>
        <taxon>Eurotiomycetes</taxon>
        <taxon>Eurotiomycetidae</taxon>
        <taxon>Eurotiales</taxon>
        <taxon>Aspergillaceae</taxon>
        <taxon>Aspergillus</taxon>
        <taxon>Aspergillus subgen. Circumdati</taxon>
    </lineage>
</organism>
<gene>
    <name evidence="1" type="ORF">BDV30DRAFT_232194</name>
</gene>
<name>A0A5N6ILJ2_9EURO</name>
<sequence length="203" mass="23211">MSINGDPYLCCVLCGIESSLYIGDELRKAHEDWGAWAERKFNKRKSLIVPAAELEQLDLETAPPMWSCFYRAILDDPKIGRLSISGISPHLVVDRKKHRVLIDADNALVFPGPKMTYQRWNIGFQKGLHIGYVMHPHCWLLVDRFLGHGVVKHGKPLGQGARLRSIVANVPVERRCNHSLVLEAQDVYFCLGLHERLLQEDWY</sequence>
<proteinExistence type="predicted"/>
<evidence type="ECO:0000313" key="1">
    <source>
        <dbReference type="EMBL" id="KAB8266750.1"/>
    </source>
</evidence>
<evidence type="ECO:0000313" key="2">
    <source>
        <dbReference type="Proteomes" id="UP000326289"/>
    </source>
</evidence>
<keyword evidence="2" id="KW-1185">Reference proteome</keyword>
<dbReference type="Proteomes" id="UP000326289">
    <property type="component" value="Unassembled WGS sequence"/>
</dbReference>
<dbReference type="EMBL" id="ML732938">
    <property type="protein sequence ID" value="KAB8266750.1"/>
    <property type="molecule type" value="Genomic_DNA"/>
</dbReference>